<dbReference type="InterPro" id="IPR043128">
    <property type="entry name" value="Rev_trsase/Diguanyl_cyclase"/>
</dbReference>
<gene>
    <name evidence="5" type="ORF">GCM10007852_38050</name>
</gene>
<organism evidence="5 6">
    <name type="scientific">Agaribacter marinus</name>
    <dbReference type="NCBI Taxonomy" id="1431249"/>
    <lineage>
        <taxon>Bacteria</taxon>
        <taxon>Pseudomonadati</taxon>
        <taxon>Pseudomonadota</taxon>
        <taxon>Gammaproteobacteria</taxon>
        <taxon>Alteromonadales</taxon>
        <taxon>Alteromonadaceae</taxon>
        <taxon>Agaribacter</taxon>
    </lineage>
</organism>
<feature type="domain" description="EAL" evidence="2">
    <location>
        <begin position="488"/>
        <end position="742"/>
    </location>
</feature>
<dbReference type="Gene3D" id="3.20.20.450">
    <property type="entry name" value="EAL domain"/>
    <property type="match status" value="1"/>
</dbReference>
<dbReference type="AlphaFoldDB" id="A0AA37SZ12"/>
<dbReference type="InterPro" id="IPR029787">
    <property type="entry name" value="Nucleotide_cyclase"/>
</dbReference>
<comment type="caution">
    <text evidence="5">The sequence shown here is derived from an EMBL/GenBank/DDBJ whole genome shotgun (WGS) entry which is preliminary data.</text>
</comment>
<dbReference type="PANTHER" id="PTHR33121:SF19">
    <property type="entry name" value="CYCLIC DI-GMP PHOSPHODIESTERASE PA2567"/>
    <property type="match status" value="1"/>
</dbReference>
<dbReference type="SUPFAM" id="SSF55073">
    <property type="entry name" value="Nucleotide cyclase"/>
    <property type="match status" value="1"/>
</dbReference>
<feature type="transmembrane region" description="Helical" evidence="1">
    <location>
        <begin position="245"/>
        <end position="266"/>
    </location>
</feature>
<reference evidence="5" key="2">
    <citation type="submission" date="2023-01" db="EMBL/GenBank/DDBJ databases">
        <title>Draft genome sequence of Agaribacter marinus strain NBRC 110023.</title>
        <authorList>
            <person name="Sun Q."/>
            <person name="Mori K."/>
        </authorList>
    </citation>
    <scope>NUCLEOTIDE SEQUENCE</scope>
    <source>
        <strain evidence="5">NBRC 110023</strain>
    </source>
</reference>
<dbReference type="SUPFAM" id="SSF141868">
    <property type="entry name" value="EAL domain-like"/>
    <property type="match status" value="1"/>
</dbReference>
<evidence type="ECO:0000259" key="2">
    <source>
        <dbReference type="PROSITE" id="PS50883"/>
    </source>
</evidence>
<dbReference type="GO" id="GO:0071111">
    <property type="term" value="F:cyclic-guanylate-specific phosphodiesterase activity"/>
    <property type="evidence" value="ECO:0007669"/>
    <property type="project" value="InterPro"/>
</dbReference>
<dbReference type="Gene3D" id="6.10.340.10">
    <property type="match status" value="1"/>
</dbReference>
<dbReference type="Proteomes" id="UP001156601">
    <property type="component" value="Unassembled WGS sequence"/>
</dbReference>
<dbReference type="InterPro" id="IPR003660">
    <property type="entry name" value="HAMP_dom"/>
</dbReference>
<keyword evidence="1" id="KW-0472">Membrane</keyword>
<protein>
    <submittedName>
        <fullName evidence="5">Phosphodiesterase</fullName>
    </submittedName>
</protein>
<dbReference type="GO" id="GO:0007165">
    <property type="term" value="P:signal transduction"/>
    <property type="evidence" value="ECO:0007669"/>
    <property type="project" value="InterPro"/>
</dbReference>
<dbReference type="SMART" id="SM00267">
    <property type="entry name" value="GGDEF"/>
    <property type="match status" value="1"/>
</dbReference>
<evidence type="ECO:0000313" key="5">
    <source>
        <dbReference type="EMBL" id="GLR72897.1"/>
    </source>
</evidence>
<dbReference type="CDD" id="cd01948">
    <property type="entry name" value="EAL"/>
    <property type="match status" value="1"/>
</dbReference>
<evidence type="ECO:0000313" key="6">
    <source>
        <dbReference type="Proteomes" id="UP001156601"/>
    </source>
</evidence>
<dbReference type="PROSITE" id="PS50883">
    <property type="entry name" value="EAL"/>
    <property type="match status" value="1"/>
</dbReference>
<dbReference type="Pfam" id="PF00990">
    <property type="entry name" value="GGDEF"/>
    <property type="match status" value="1"/>
</dbReference>
<dbReference type="InterPro" id="IPR035919">
    <property type="entry name" value="EAL_sf"/>
</dbReference>
<feature type="domain" description="GGDEF" evidence="4">
    <location>
        <begin position="354"/>
        <end position="479"/>
    </location>
</feature>
<dbReference type="PROSITE" id="PS50887">
    <property type="entry name" value="GGDEF"/>
    <property type="match status" value="1"/>
</dbReference>
<dbReference type="SMART" id="SM00052">
    <property type="entry name" value="EAL"/>
    <property type="match status" value="1"/>
</dbReference>
<sequence>MLLAVWDNLSATVHKNIYGTFENVAPLLNEEINNLATSKSSQLTLLLEDSTKHNELQQSETDAVLKEFLTQLNSDLLFFSAPNLTAKSQINNEIDFNDQSINEILAYFRDNTKSYSFYYVNERLFWLISANQQALLKDTYLVAGYELNQALLKTLSNEIRLNLSLVIPDKPTKVLSTIKGLELTEKSLDNWILSSSHFDLFNLSVVFGLQPLYTAKVDIENGINVIPHIYLSLNAERISANFVELVATIAGLSLIAIILAIITAIYKAKHISKPLEKITEYSEFISQGHYPKEINEKAHTVEFGRLLNAFKSMQQNIMSREEQILRQSQTDALSNLYNRRFMQAHIDHLLNKRHVFQIIGINLVKFREINDVFGYEYGDECLRVIAKRLKALPGMAARLNGGEFLWLPETSRNRQQIIETCRQLEADVLCNGISINISTAIGIMHCPDDADTAKQLFNRVSMILDIAQKSNKKIETYSTSAENQFSRRRKIICNLKNALLTDSASLYLEYQPQLNLQTGEVSHIEALARWHDDELGTIRPDEFIQIAEDAGFINQLTLWVLRTAMKDVIAFRATKENISIAINISAQDIIDEEFVTNCLQSFRYYALSHDAISFELTESIIVNDSELAKFHLQKLRDTGCKIAIDDFGTGYSSLSYLTTLPIDVLKIDRWFVKNLPTQKCNQWICRRIIALANDFGFTVVAEGIEDRASMRLLRKWGCHKGQGYYISKPMARDAIAKWLMEQ</sequence>
<name>A0AA37SZ12_9ALTE</name>
<evidence type="ECO:0000259" key="3">
    <source>
        <dbReference type="PROSITE" id="PS50885"/>
    </source>
</evidence>
<dbReference type="GO" id="GO:0016020">
    <property type="term" value="C:membrane"/>
    <property type="evidence" value="ECO:0007669"/>
    <property type="project" value="InterPro"/>
</dbReference>
<keyword evidence="1" id="KW-0812">Transmembrane</keyword>
<dbReference type="InterPro" id="IPR050706">
    <property type="entry name" value="Cyclic-di-GMP_PDE-like"/>
</dbReference>
<dbReference type="PROSITE" id="PS50885">
    <property type="entry name" value="HAMP"/>
    <property type="match status" value="1"/>
</dbReference>
<dbReference type="InterPro" id="IPR000160">
    <property type="entry name" value="GGDEF_dom"/>
</dbReference>
<keyword evidence="1" id="KW-1133">Transmembrane helix</keyword>
<accession>A0AA37SZ12</accession>
<reference evidence="5" key="1">
    <citation type="journal article" date="2014" name="Int. J. Syst. Evol. Microbiol.">
        <title>Complete genome sequence of Corynebacterium casei LMG S-19264T (=DSM 44701T), isolated from a smear-ripened cheese.</title>
        <authorList>
            <consortium name="US DOE Joint Genome Institute (JGI-PGF)"/>
            <person name="Walter F."/>
            <person name="Albersmeier A."/>
            <person name="Kalinowski J."/>
            <person name="Ruckert C."/>
        </authorList>
    </citation>
    <scope>NUCLEOTIDE SEQUENCE</scope>
    <source>
        <strain evidence="5">NBRC 110023</strain>
    </source>
</reference>
<dbReference type="CDD" id="cd06225">
    <property type="entry name" value="HAMP"/>
    <property type="match status" value="1"/>
</dbReference>
<dbReference type="Gene3D" id="3.30.70.270">
    <property type="match status" value="1"/>
</dbReference>
<dbReference type="NCBIfam" id="TIGR00254">
    <property type="entry name" value="GGDEF"/>
    <property type="match status" value="1"/>
</dbReference>
<feature type="domain" description="HAMP" evidence="3">
    <location>
        <begin position="269"/>
        <end position="322"/>
    </location>
</feature>
<proteinExistence type="predicted"/>
<dbReference type="PANTHER" id="PTHR33121">
    <property type="entry name" value="CYCLIC DI-GMP PHOSPHODIESTERASE PDEF"/>
    <property type="match status" value="1"/>
</dbReference>
<dbReference type="SUPFAM" id="SSF158472">
    <property type="entry name" value="HAMP domain-like"/>
    <property type="match status" value="1"/>
</dbReference>
<dbReference type="EMBL" id="BSOT01000019">
    <property type="protein sequence ID" value="GLR72897.1"/>
    <property type="molecule type" value="Genomic_DNA"/>
</dbReference>
<dbReference type="Pfam" id="PF00563">
    <property type="entry name" value="EAL"/>
    <property type="match status" value="1"/>
</dbReference>
<evidence type="ECO:0000256" key="1">
    <source>
        <dbReference type="SAM" id="Phobius"/>
    </source>
</evidence>
<evidence type="ECO:0000259" key="4">
    <source>
        <dbReference type="PROSITE" id="PS50887"/>
    </source>
</evidence>
<dbReference type="InterPro" id="IPR001633">
    <property type="entry name" value="EAL_dom"/>
</dbReference>
<dbReference type="CDD" id="cd01949">
    <property type="entry name" value="GGDEF"/>
    <property type="match status" value="1"/>
</dbReference>
<keyword evidence="6" id="KW-1185">Reference proteome</keyword>